<dbReference type="PANTHER" id="PTHR33908:SF11">
    <property type="entry name" value="MEMBRANE PROTEIN"/>
    <property type="match status" value="1"/>
</dbReference>
<feature type="transmembrane region" description="Helical" evidence="8">
    <location>
        <begin position="156"/>
        <end position="188"/>
    </location>
</feature>
<dbReference type="GO" id="GO:0005886">
    <property type="term" value="C:plasma membrane"/>
    <property type="evidence" value="ECO:0007669"/>
    <property type="project" value="UniProtKB-SubCell"/>
</dbReference>
<comment type="subcellular location">
    <subcellularLocation>
        <location evidence="1">Cell membrane</location>
        <topology evidence="1">Multi-pass membrane protein</topology>
    </subcellularLocation>
</comment>
<evidence type="ECO:0000256" key="8">
    <source>
        <dbReference type="SAM" id="Phobius"/>
    </source>
</evidence>
<evidence type="ECO:0000256" key="7">
    <source>
        <dbReference type="ARBA" id="ARBA00023136"/>
    </source>
</evidence>
<name>A0A382R6V6_9ZZZZ</name>
<feature type="transmembrane region" description="Helical" evidence="8">
    <location>
        <begin position="195"/>
        <end position="215"/>
    </location>
</feature>
<proteinExistence type="predicted"/>
<keyword evidence="6 8" id="KW-1133">Transmembrane helix</keyword>
<sequence length="220" mass="25303">MKTLHVICFLFLICIASLGFKLYLIDFDSPPITEDTYGYVLRAFSILNGDLSEHPRKTLGWSILLSPFISGHESNDFLSYLNTARYLSIGISLITIFPMYLLARRFFEQKFSLTAASLFAFEPHLNYNSGFGLSEPIFILLIVLSVYFILQKNINFAYLSFLTVGILWWMRFNGIVTILIISIIFFVVHKISPKLLLRYGICILIFLMVVSPMLIQKNEQ</sequence>
<dbReference type="GO" id="GO:0016763">
    <property type="term" value="F:pentosyltransferase activity"/>
    <property type="evidence" value="ECO:0007669"/>
    <property type="project" value="TreeGrafter"/>
</dbReference>
<keyword evidence="2" id="KW-1003">Cell membrane</keyword>
<evidence type="ECO:0000256" key="1">
    <source>
        <dbReference type="ARBA" id="ARBA00004651"/>
    </source>
</evidence>
<dbReference type="PANTHER" id="PTHR33908">
    <property type="entry name" value="MANNOSYLTRANSFERASE YKCB-RELATED"/>
    <property type="match status" value="1"/>
</dbReference>
<organism evidence="9">
    <name type="scientific">marine metagenome</name>
    <dbReference type="NCBI Taxonomy" id="408172"/>
    <lineage>
        <taxon>unclassified sequences</taxon>
        <taxon>metagenomes</taxon>
        <taxon>ecological metagenomes</taxon>
    </lineage>
</organism>
<evidence type="ECO:0000256" key="6">
    <source>
        <dbReference type="ARBA" id="ARBA00022989"/>
    </source>
</evidence>
<evidence type="ECO:0000256" key="5">
    <source>
        <dbReference type="ARBA" id="ARBA00022692"/>
    </source>
</evidence>
<protein>
    <submittedName>
        <fullName evidence="9">Uncharacterized protein</fullName>
    </submittedName>
</protein>
<feature type="transmembrane region" description="Helical" evidence="8">
    <location>
        <begin position="84"/>
        <end position="103"/>
    </location>
</feature>
<keyword evidence="3" id="KW-0328">Glycosyltransferase</keyword>
<evidence type="ECO:0000256" key="4">
    <source>
        <dbReference type="ARBA" id="ARBA00022679"/>
    </source>
</evidence>
<keyword evidence="7 8" id="KW-0472">Membrane</keyword>
<reference evidence="9" key="1">
    <citation type="submission" date="2018-05" db="EMBL/GenBank/DDBJ databases">
        <authorList>
            <person name="Lanie J.A."/>
            <person name="Ng W.-L."/>
            <person name="Kazmierczak K.M."/>
            <person name="Andrzejewski T.M."/>
            <person name="Davidsen T.M."/>
            <person name="Wayne K.J."/>
            <person name="Tettelin H."/>
            <person name="Glass J.I."/>
            <person name="Rusch D."/>
            <person name="Podicherti R."/>
            <person name="Tsui H.-C.T."/>
            <person name="Winkler M.E."/>
        </authorList>
    </citation>
    <scope>NUCLEOTIDE SEQUENCE</scope>
</reference>
<keyword evidence="5 8" id="KW-0812">Transmembrane</keyword>
<evidence type="ECO:0000313" key="9">
    <source>
        <dbReference type="EMBL" id="SVC92892.1"/>
    </source>
</evidence>
<accession>A0A382R6V6</accession>
<feature type="transmembrane region" description="Helical" evidence="8">
    <location>
        <begin position="131"/>
        <end position="150"/>
    </location>
</feature>
<evidence type="ECO:0000256" key="2">
    <source>
        <dbReference type="ARBA" id="ARBA00022475"/>
    </source>
</evidence>
<dbReference type="GO" id="GO:0008610">
    <property type="term" value="P:lipid biosynthetic process"/>
    <property type="evidence" value="ECO:0007669"/>
    <property type="project" value="UniProtKB-ARBA"/>
</dbReference>
<dbReference type="EMBL" id="UINC01119223">
    <property type="protein sequence ID" value="SVC92892.1"/>
    <property type="molecule type" value="Genomic_DNA"/>
</dbReference>
<gene>
    <name evidence="9" type="ORF">METZ01_LOCUS345746</name>
</gene>
<keyword evidence="4" id="KW-0808">Transferase</keyword>
<evidence type="ECO:0000256" key="3">
    <source>
        <dbReference type="ARBA" id="ARBA00022676"/>
    </source>
</evidence>
<dbReference type="AlphaFoldDB" id="A0A382R6V6"/>
<dbReference type="InterPro" id="IPR050297">
    <property type="entry name" value="LipidA_mod_glycosyltrf_83"/>
</dbReference>
<feature type="non-terminal residue" evidence="9">
    <location>
        <position position="220"/>
    </location>
</feature>